<dbReference type="Proteomes" id="UP000681356">
    <property type="component" value="Unassembled WGS sequence"/>
</dbReference>
<dbReference type="SUPFAM" id="SSF54427">
    <property type="entry name" value="NTF2-like"/>
    <property type="match status" value="1"/>
</dbReference>
<dbReference type="InterPro" id="IPR032710">
    <property type="entry name" value="NTF2-like_dom_sf"/>
</dbReference>
<dbReference type="Gene3D" id="3.10.450.50">
    <property type="match status" value="1"/>
</dbReference>
<keyword evidence="3" id="KW-1185">Reference proteome</keyword>
<protein>
    <submittedName>
        <fullName evidence="2">Nuclear transport factor 2 family protein</fullName>
    </submittedName>
</protein>
<name>A0A8J7W8I8_9RHOB</name>
<dbReference type="AlphaFoldDB" id="A0A8J7W8I8"/>
<feature type="domain" description="SnoaL-like" evidence="1">
    <location>
        <begin position="4"/>
        <end position="120"/>
    </location>
</feature>
<organism evidence="2 3">
    <name type="scientific">Thetidibacter halocola</name>
    <dbReference type="NCBI Taxonomy" id="2827239"/>
    <lineage>
        <taxon>Bacteria</taxon>
        <taxon>Pseudomonadati</taxon>
        <taxon>Pseudomonadota</taxon>
        <taxon>Alphaproteobacteria</taxon>
        <taxon>Rhodobacterales</taxon>
        <taxon>Roseobacteraceae</taxon>
        <taxon>Thetidibacter</taxon>
    </lineage>
</organism>
<dbReference type="RefSeq" id="WP_212534842.1">
    <property type="nucleotide sequence ID" value="NZ_JAGTUU010000001.1"/>
</dbReference>
<dbReference type="EMBL" id="JAGTUU010000001">
    <property type="protein sequence ID" value="MBS0122872.1"/>
    <property type="molecule type" value="Genomic_DNA"/>
</dbReference>
<reference evidence="2" key="1">
    <citation type="submission" date="2021-04" db="EMBL/GenBank/DDBJ databases">
        <authorList>
            <person name="Yoon J."/>
        </authorList>
    </citation>
    <scope>NUCLEOTIDE SEQUENCE</scope>
    <source>
        <strain evidence="2">KMU-90</strain>
    </source>
</reference>
<proteinExistence type="predicted"/>
<dbReference type="Pfam" id="PF20409">
    <property type="entry name" value="SnoaL_5"/>
    <property type="match status" value="1"/>
</dbReference>
<sequence>MDLKTIADALVEGCRTGREMENLGRLYADTAVSVEAVGMEGMGREAKGLDAIRGKHEWWNANNEMTGGSVSDPLLHGDDRFAVIFEAEGRDKASGKAFSMKEVAIYHVADGKIVREEFFYAM</sequence>
<evidence type="ECO:0000313" key="3">
    <source>
        <dbReference type="Proteomes" id="UP000681356"/>
    </source>
</evidence>
<accession>A0A8J7W8I8</accession>
<gene>
    <name evidence="2" type="ORF">KB874_01905</name>
</gene>
<dbReference type="InterPro" id="IPR046860">
    <property type="entry name" value="SnoaL_5"/>
</dbReference>
<evidence type="ECO:0000313" key="2">
    <source>
        <dbReference type="EMBL" id="MBS0122872.1"/>
    </source>
</evidence>
<comment type="caution">
    <text evidence="2">The sequence shown here is derived from an EMBL/GenBank/DDBJ whole genome shotgun (WGS) entry which is preliminary data.</text>
</comment>
<evidence type="ECO:0000259" key="1">
    <source>
        <dbReference type="Pfam" id="PF20409"/>
    </source>
</evidence>